<reference evidence="1 2" key="1">
    <citation type="submission" date="2014-04" db="EMBL/GenBank/DDBJ databases">
        <authorList>
            <consortium name="DOE Joint Genome Institute"/>
            <person name="Kuo A."/>
            <person name="Girlanda M."/>
            <person name="Perotto S."/>
            <person name="Kohler A."/>
            <person name="Nagy L.G."/>
            <person name="Floudas D."/>
            <person name="Copeland A."/>
            <person name="Barry K.W."/>
            <person name="Cichocki N."/>
            <person name="Veneault-Fourrey C."/>
            <person name="LaButti K."/>
            <person name="Lindquist E.A."/>
            <person name="Lipzen A."/>
            <person name="Lundell T."/>
            <person name="Morin E."/>
            <person name="Murat C."/>
            <person name="Sun H."/>
            <person name="Tunlid A."/>
            <person name="Henrissat B."/>
            <person name="Grigoriev I.V."/>
            <person name="Hibbett D.S."/>
            <person name="Martin F."/>
            <person name="Nordberg H.P."/>
            <person name="Cantor M.N."/>
            <person name="Hua S.X."/>
        </authorList>
    </citation>
    <scope>NUCLEOTIDE SEQUENCE [LARGE SCALE GENOMIC DNA]</scope>
    <source>
        <strain evidence="1 2">MUT 4182</strain>
    </source>
</reference>
<proteinExistence type="predicted"/>
<sequence length="282" mass="31441">MPDNGGYIQVLRINLAADEPEFFLLAELKTDKLCSGMSVQDGTVVATFYMPGAERMDAFIWKWEDGERIDVSNPEPGGTCWFIVITEIRYAMWNGNSRSIDVHWSPKSDRPGSVDRYPSGLSEAFPDPPRGLQVISVMNECRNTCGDAYQVFLLYSEQETIRVEIETLGTGRISLTKYSKDNTYIQDPSDPNNPVGNEIEIPRDFSRTVGGHLVEVSSSGCLTVFLTPDSEENTKLGESMSYSAFTDFGNRASETHLPFICPFSGVIGTLSKSGDFYIWRMS</sequence>
<keyword evidence="2" id="KW-1185">Reference proteome</keyword>
<dbReference type="OrthoDB" id="3224806at2759"/>
<protein>
    <submittedName>
        <fullName evidence="1">Uncharacterized protein</fullName>
    </submittedName>
</protein>
<accession>A0A0C3LDI8</accession>
<name>A0A0C3LDI8_9AGAM</name>
<dbReference type="EMBL" id="KN823216">
    <property type="protein sequence ID" value="KIO19522.1"/>
    <property type="molecule type" value="Genomic_DNA"/>
</dbReference>
<dbReference type="Proteomes" id="UP000054248">
    <property type="component" value="Unassembled WGS sequence"/>
</dbReference>
<dbReference type="HOGENOM" id="CLU_058288_0_0_1"/>
<evidence type="ECO:0000313" key="2">
    <source>
        <dbReference type="Proteomes" id="UP000054248"/>
    </source>
</evidence>
<dbReference type="AlphaFoldDB" id="A0A0C3LDI8"/>
<reference evidence="2" key="2">
    <citation type="submission" date="2015-01" db="EMBL/GenBank/DDBJ databases">
        <title>Evolutionary Origins and Diversification of the Mycorrhizal Mutualists.</title>
        <authorList>
            <consortium name="DOE Joint Genome Institute"/>
            <consortium name="Mycorrhizal Genomics Consortium"/>
            <person name="Kohler A."/>
            <person name="Kuo A."/>
            <person name="Nagy L.G."/>
            <person name="Floudas D."/>
            <person name="Copeland A."/>
            <person name="Barry K.W."/>
            <person name="Cichocki N."/>
            <person name="Veneault-Fourrey C."/>
            <person name="LaButti K."/>
            <person name="Lindquist E.A."/>
            <person name="Lipzen A."/>
            <person name="Lundell T."/>
            <person name="Morin E."/>
            <person name="Murat C."/>
            <person name="Riley R."/>
            <person name="Ohm R."/>
            <person name="Sun H."/>
            <person name="Tunlid A."/>
            <person name="Henrissat B."/>
            <person name="Grigoriev I.V."/>
            <person name="Hibbett D.S."/>
            <person name="Martin F."/>
        </authorList>
    </citation>
    <scope>NUCLEOTIDE SEQUENCE [LARGE SCALE GENOMIC DNA]</scope>
    <source>
        <strain evidence="2">MUT 4182</strain>
    </source>
</reference>
<gene>
    <name evidence="1" type="ORF">M407DRAFT_146902</name>
</gene>
<organism evidence="1 2">
    <name type="scientific">Tulasnella calospora MUT 4182</name>
    <dbReference type="NCBI Taxonomy" id="1051891"/>
    <lineage>
        <taxon>Eukaryota</taxon>
        <taxon>Fungi</taxon>
        <taxon>Dikarya</taxon>
        <taxon>Basidiomycota</taxon>
        <taxon>Agaricomycotina</taxon>
        <taxon>Agaricomycetes</taxon>
        <taxon>Cantharellales</taxon>
        <taxon>Tulasnellaceae</taxon>
        <taxon>Tulasnella</taxon>
    </lineage>
</organism>
<evidence type="ECO:0000313" key="1">
    <source>
        <dbReference type="EMBL" id="KIO19522.1"/>
    </source>
</evidence>